<gene>
    <name evidence="2" type="ORF">PCOR1329_LOCUS23070</name>
</gene>
<keyword evidence="3" id="KW-1185">Reference proteome</keyword>
<organism evidence="2 3">
    <name type="scientific">Prorocentrum cordatum</name>
    <dbReference type="NCBI Taxonomy" id="2364126"/>
    <lineage>
        <taxon>Eukaryota</taxon>
        <taxon>Sar</taxon>
        <taxon>Alveolata</taxon>
        <taxon>Dinophyceae</taxon>
        <taxon>Prorocentrales</taxon>
        <taxon>Prorocentraceae</taxon>
        <taxon>Prorocentrum</taxon>
    </lineage>
</organism>
<sequence length="130" mass="13178">MERLRPLRGGGGVRSTHTARAPARAGDALDAPDPSELASLLSRASAPGPGSMVLASVEDRRHHAGKSCCAALPSGRASWRRPRGGAGRAGGGRKAVGEPPPARGLEGLAAASAWPRAEGKASRANARTCE</sequence>
<comment type="caution">
    <text evidence="2">The sequence shown here is derived from an EMBL/GenBank/DDBJ whole genome shotgun (WGS) entry which is preliminary data.</text>
</comment>
<feature type="compositionally biased region" description="Low complexity" evidence="1">
    <location>
        <begin position="37"/>
        <end position="46"/>
    </location>
</feature>
<accession>A0ABN9RSN3</accession>
<evidence type="ECO:0000256" key="1">
    <source>
        <dbReference type="SAM" id="MobiDB-lite"/>
    </source>
</evidence>
<protein>
    <submittedName>
        <fullName evidence="2">Uncharacterized protein</fullName>
    </submittedName>
</protein>
<dbReference type="EMBL" id="CAUYUJ010007779">
    <property type="protein sequence ID" value="CAK0821936.1"/>
    <property type="molecule type" value="Genomic_DNA"/>
</dbReference>
<reference evidence="2" key="1">
    <citation type="submission" date="2023-10" db="EMBL/GenBank/DDBJ databases">
        <authorList>
            <person name="Chen Y."/>
            <person name="Shah S."/>
            <person name="Dougan E. K."/>
            <person name="Thang M."/>
            <person name="Chan C."/>
        </authorList>
    </citation>
    <scope>NUCLEOTIDE SEQUENCE [LARGE SCALE GENOMIC DNA]</scope>
</reference>
<feature type="compositionally biased region" description="Gly residues" evidence="1">
    <location>
        <begin position="84"/>
        <end position="94"/>
    </location>
</feature>
<feature type="region of interest" description="Disordered" evidence="1">
    <location>
        <begin position="1"/>
        <end position="130"/>
    </location>
</feature>
<evidence type="ECO:0000313" key="3">
    <source>
        <dbReference type="Proteomes" id="UP001189429"/>
    </source>
</evidence>
<name>A0ABN9RSN3_9DINO</name>
<evidence type="ECO:0000313" key="2">
    <source>
        <dbReference type="EMBL" id="CAK0821936.1"/>
    </source>
</evidence>
<dbReference type="Proteomes" id="UP001189429">
    <property type="component" value="Unassembled WGS sequence"/>
</dbReference>
<proteinExistence type="predicted"/>